<feature type="region of interest" description="Disordered" evidence="1">
    <location>
        <begin position="56"/>
        <end position="87"/>
    </location>
</feature>
<proteinExistence type="predicted"/>
<dbReference type="EMBL" id="VSRR010005292">
    <property type="protein sequence ID" value="MPC42061.1"/>
    <property type="molecule type" value="Genomic_DNA"/>
</dbReference>
<keyword evidence="3" id="KW-1185">Reference proteome</keyword>
<gene>
    <name evidence="2" type="ORF">E2C01_035673</name>
</gene>
<evidence type="ECO:0000313" key="2">
    <source>
        <dbReference type="EMBL" id="MPC42061.1"/>
    </source>
</evidence>
<comment type="caution">
    <text evidence="2">The sequence shown here is derived from an EMBL/GenBank/DDBJ whole genome shotgun (WGS) entry which is preliminary data.</text>
</comment>
<dbReference type="AlphaFoldDB" id="A0A5B7F4S9"/>
<dbReference type="Proteomes" id="UP000324222">
    <property type="component" value="Unassembled WGS sequence"/>
</dbReference>
<evidence type="ECO:0000313" key="3">
    <source>
        <dbReference type="Proteomes" id="UP000324222"/>
    </source>
</evidence>
<accession>A0A5B7F4S9</accession>
<sequence>MYVYSYHESLSCHGCPELFHKTLLNIPKPRNTLHHHSYSHSLTQPSLTRATVIPQTRPRHSALLRPLPPSQSAPVRRVGSEAATLGA</sequence>
<organism evidence="2 3">
    <name type="scientific">Portunus trituberculatus</name>
    <name type="common">Swimming crab</name>
    <name type="synonym">Neptunus trituberculatus</name>
    <dbReference type="NCBI Taxonomy" id="210409"/>
    <lineage>
        <taxon>Eukaryota</taxon>
        <taxon>Metazoa</taxon>
        <taxon>Ecdysozoa</taxon>
        <taxon>Arthropoda</taxon>
        <taxon>Crustacea</taxon>
        <taxon>Multicrustacea</taxon>
        <taxon>Malacostraca</taxon>
        <taxon>Eumalacostraca</taxon>
        <taxon>Eucarida</taxon>
        <taxon>Decapoda</taxon>
        <taxon>Pleocyemata</taxon>
        <taxon>Brachyura</taxon>
        <taxon>Eubrachyura</taxon>
        <taxon>Portunoidea</taxon>
        <taxon>Portunidae</taxon>
        <taxon>Portuninae</taxon>
        <taxon>Portunus</taxon>
    </lineage>
</organism>
<evidence type="ECO:0000256" key="1">
    <source>
        <dbReference type="SAM" id="MobiDB-lite"/>
    </source>
</evidence>
<protein>
    <submittedName>
        <fullName evidence="2">Uncharacterized protein</fullName>
    </submittedName>
</protein>
<reference evidence="2 3" key="1">
    <citation type="submission" date="2019-05" db="EMBL/GenBank/DDBJ databases">
        <title>Another draft genome of Portunus trituberculatus and its Hox gene families provides insights of decapod evolution.</title>
        <authorList>
            <person name="Jeong J.-H."/>
            <person name="Song I."/>
            <person name="Kim S."/>
            <person name="Choi T."/>
            <person name="Kim D."/>
            <person name="Ryu S."/>
            <person name="Kim W."/>
        </authorList>
    </citation>
    <scope>NUCLEOTIDE SEQUENCE [LARGE SCALE GENOMIC DNA]</scope>
    <source>
        <tissue evidence="2">Muscle</tissue>
    </source>
</reference>
<name>A0A5B7F4S9_PORTR</name>